<comment type="caution">
    <text evidence="1">The sequence shown here is derived from an EMBL/GenBank/DDBJ whole genome shotgun (WGS) entry which is preliminary data.</text>
</comment>
<accession>A0ABU3XB24</accession>
<dbReference type="Proteomes" id="UP001287282">
    <property type="component" value="Unassembled WGS sequence"/>
</dbReference>
<evidence type="ECO:0008006" key="3">
    <source>
        <dbReference type="Google" id="ProtNLM"/>
    </source>
</evidence>
<proteinExistence type="predicted"/>
<protein>
    <recommendedName>
        <fullName evidence="3">SipL SPOCS domain-containing protein</fullName>
    </recommendedName>
</protein>
<dbReference type="RefSeq" id="WP_317122282.1">
    <property type="nucleotide sequence ID" value="NZ_JAWJBA010000003.1"/>
</dbReference>
<sequence>MSHKKHNLCINAEKVFDWVIRPVDIQTKTFCGEELEELFGESRDLLEDGLCDFLEENPGITTECKVLEQCLEAKEIIQPNGRQKIEVTLPSGEEVKLHKVKILVSGKVKVFIFDGKQCVSESRVIDFCTTQTFFLCAPKGTCVYARVLEGECDAELICCNDTAHLNIDIDFCLDVHATDFVKLEIEGAYCKPRNEFPISDIVVCRPEKSPPQCPLIFPGKNCK</sequence>
<reference evidence="1 2" key="1">
    <citation type="submission" date="2023-10" db="EMBL/GenBank/DDBJ databases">
        <title>Screening of Alkalihalobacillus lindianensis BZ-TG-R113 and Its Alleviation of Salt Stress on Rapeseed Growth.</title>
        <authorList>
            <person name="Zhao B."/>
            <person name="Guo T."/>
        </authorList>
    </citation>
    <scope>NUCLEOTIDE SEQUENCE [LARGE SCALE GENOMIC DNA]</scope>
    <source>
        <strain evidence="1 2">BZ-TG-R113</strain>
    </source>
</reference>
<keyword evidence="2" id="KW-1185">Reference proteome</keyword>
<name>A0ABU3XB24_9BACI</name>
<dbReference type="EMBL" id="JAWJBA010000003">
    <property type="protein sequence ID" value="MDV2685092.1"/>
    <property type="molecule type" value="Genomic_DNA"/>
</dbReference>
<evidence type="ECO:0000313" key="2">
    <source>
        <dbReference type="Proteomes" id="UP001287282"/>
    </source>
</evidence>
<evidence type="ECO:0000313" key="1">
    <source>
        <dbReference type="EMBL" id="MDV2685092.1"/>
    </source>
</evidence>
<organism evidence="1 2">
    <name type="scientific">Alkalihalophilus lindianensis</name>
    <dbReference type="NCBI Taxonomy" id="1630542"/>
    <lineage>
        <taxon>Bacteria</taxon>
        <taxon>Bacillati</taxon>
        <taxon>Bacillota</taxon>
        <taxon>Bacilli</taxon>
        <taxon>Bacillales</taxon>
        <taxon>Bacillaceae</taxon>
        <taxon>Alkalihalophilus</taxon>
    </lineage>
</organism>
<gene>
    <name evidence="1" type="ORF">RYX56_11985</name>
</gene>